<dbReference type="Pfam" id="PF07681">
    <property type="entry name" value="DoxX"/>
    <property type="match status" value="1"/>
</dbReference>
<dbReference type="PANTHER" id="PTHR33452">
    <property type="entry name" value="OXIDOREDUCTASE CATD-RELATED"/>
    <property type="match status" value="1"/>
</dbReference>
<evidence type="ECO:0000256" key="3">
    <source>
        <dbReference type="ARBA" id="ARBA00022475"/>
    </source>
</evidence>
<reference evidence="8 9" key="1">
    <citation type="submission" date="2018-06" db="EMBL/GenBank/DDBJ databases">
        <authorList>
            <consortium name="Pathogen Informatics"/>
            <person name="Doyle S."/>
        </authorList>
    </citation>
    <scope>NUCLEOTIDE SEQUENCE [LARGE SCALE GENOMIC DNA]</scope>
    <source>
        <strain evidence="8 9">NCTC10684</strain>
    </source>
</reference>
<keyword evidence="4 7" id="KW-0812">Transmembrane</keyword>
<name>A0A380WNY3_AMIAI</name>
<evidence type="ECO:0000256" key="1">
    <source>
        <dbReference type="ARBA" id="ARBA00004651"/>
    </source>
</evidence>
<feature type="transmembrane region" description="Helical" evidence="7">
    <location>
        <begin position="57"/>
        <end position="77"/>
    </location>
</feature>
<evidence type="ECO:0000256" key="5">
    <source>
        <dbReference type="ARBA" id="ARBA00022989"/>
    </source>
</evidence>
<organism evidence="8 9">
    <name type="scientific">Aminobacter aminovorans</name>
    <name type="common">Chelatobacter heintzii</name>
    <dbReference type="NCBI Taxonomy" id="83263"/>
    <lineage>
        <taxon>Bacteria</taxon>
        <taxon>Pseudomonadati</taxon>
        <taxon>Pseudomonadota</taxon>
        <taxon>Alphaproteobacteria</taxon>
        <taxon>Hyphomicrobiales</taxon>
        <taxon>Phyllobacteriaceae</taxon>
        <taxon>Aminobacter</taxon>
    </lineage>
</organism>
<evidence type="ECO:0000256" key="4">
    <source>
        <dbReference type="ARBA" id="ARBA00022692"/>
    </source>
</evidence>
<evidence type="ECO:0000313" key="8">
    <source>
        <dbReference type="EMBL" id="SUU90647.1"/>
    </source>
</evidence>
<gene>
    <name evidence="8" type="primary">yqjF_1</name>
    <name evidence="8" type="ORF">NCTC10684_03905</name>
</gene>
<keyword evidence="5 7" id="KW-1133">Transmembrane helix</keyword>
<dbReference type="OrthoDB" id="9810206at2"/>
<dbReference type="PANTHER" id="PTHR33452:SF1">
    <property type="entry name" value="INNER MEMBRANE PROTEIN YPHA-RELATED"/>
    <property type="match status" value="1"/>
</dbReference>
<dbReference type="InterPro" id="IPR051907">
    <property type="entry name" value="DoxX-like_oxidoreductase"/>
</dbReference>
<accession>A0A380WNY3</accession>
<evidence type="ECO:0000256" key="6">
    <source>
        <dbReference type="ARBA" id="ARBA00023136"/>
    </source>
</evidence>
<proteinExistence type="inferred from homology"/>
<dbReference type="AlphaFoldDB" id="A0A380WNY3"/>
<feature type="transmembrane region" description="Helical" evidence="7">
    <location>
        <begin position="117"/>
        <end position="136"/>
    </location>
</feature>
<dbReference type="GO" id="GO:0005886">
    <property type="term" value="C:plasma membrane"/>
    <property type="evidence" value="ECO:0007669"/>
    <property type="project" value="UniProtKB-SubCell"/>
</dbReference>
<keyword evidence="6 7" id="KW-0472">Membrane</keyword>
<comment type="subcellular location">
    <subcellularLocation>
        <location evidence="1">Cell membrane</location>
        <topology evidence="1">Multi-pass membrane protein</topology>
    </subcellularLocation>
</comment>
<dbReference type="RefSeq" id="WP_115732609.1">
    <property type="nucleotide sequence ID" value="NZ_BAAAVY010000034.1"/>
</dbReference>
<protein>
    <submittedName>
        <fullName evidence="8">Inner membrane protein yqjF</fullName>
    </submittedName>
</protein>
<keyword evidence="3" id="KW-1003">Cell membrane</keyword>
<comment type="similarity">
    <text evidence="2">Belongs to the DoxX family.</text>
</comment>
<evidence type="ECO:0000256" key="7">
    <source>
        <dbReference type="SAM" id="Phobius"/>
    </source>
</evidence>
<dbReference type="InterPro" id="IPR032808">
    <property type="entry name" value="DoxX"/>
</dbReference>
<dbReference type="EMBL" id="UFSM01000001">
    <property type="protein sequence ID" value="SUU90647.1"/>
    <property type="molecule type" value="Genomic_DNA"/>
</dbReference>
<feature type="transmembrane region" description="Helical" evidence="7">
    <location>
        <begin position="26"/>
        <end position="51"/>
    </location>
</feature>
<feature type="transmembrane region" description="Helical" evidence="7">
    <location>
        <begin position="84"/>
        <end position="105"/>
    </location>
</feature>
<dbReference type="Proteomes" id="UP000254701">
    <property type="component" value="Unassembled WGS sequence"/>
</dbReference>
<evidence type="ECO:0000256" key="2">
    <source>
        <dbReference type="ARBA" id="ARBA00006679"/>
    </source>
</evidence>
<evidence type="ECO:0000313" key="9">
    <source>
        <dbReference type="Proteomes" id="UP000254701"/>
    </source>
</evidence>
<sequence>MSNASIATAKSGLSTNASALTLAGRVLLSAIFILAGFAKLTAISGTAGWFASIGLPLPTATTVVVGLVELVGGIAILVGFQTRIAAIVLGLFTLAATAVAHLDFADQVQVMFLQKNLAIAGGLFVLAAFGAGALSIDGRRR</sequence>